<organism evidence="1 2">
    <name type="scientific">Armillaria tabescens</name>
    <name type="common">Ringless honey mushroom</name>
    <name type="synonym">Agaricus tabescens</name>
    <dbReference type="NCBI Taxonomy" id="1929756"/>
    <lineage>
        <taxon>Eukaryota</taxon>
        <taxon>Fungi</taxon>
        <taxon>Dikarya</taxon>
        <taxon>Basidiomycota</taxon>
        <taxon>Agaricomycotina</taxon>
        <taxon>Agaricomycetes</taxon>
        <taxon>Agaricomycetidae</taxon>
        <taxon>Agaricales</taxon>
        <taxon>Marasmiineae</taxon>
        <taxon>Physalacriaceae</taxon>
        <taxon>Desarmillaria</taxon>
    </lineage>
</organism>
<reference evidence="1" key="1">
    <citation type="submission" date="2023-06" db="EMBL/GenBank/DDBJ databases">
        <authorList>
            <consortium name="Lawrence Berkeley National Laboratory"/>
            <person name="Ahrendt S."/>
            <person name="Sahu N."/>
            <person name="Indic B."/>
            <person name="Wong-Bajracharya J."/>
            <person name="Merenyi Z."/>
            <person name="Ke H.-M."/>
            <person name="Monk M."/>
            <person name="Kocsube S."/>
            <person name="Drula E."/>
            <person name="Lipzen A."/>
            <person name="Balint B."/>
            <person name="Henrissat B."/>
            <person name="Andreopoulos B."/>
            <person name="Martin F.M."/>
            <person name="Harder C.B."/>
            <person name="Rigling D."/>
            <person name="Ford K.L."/>
            <person name="Foster G.D."/>
            <person name="Pangilinan J."/>
            <person name="Papanicolaou A."/>
            <person name="Barry K."/>
            <person name="LaButti K."/>
            <person name="Viragh M."/>
            <person name="Koriabine M."/>
            <person name="Yan M."/>
            <person name="Riley R."/>
            <person name="Champramary S."/>
            <person name="Plett K.L."/>
            <person name="Tsai I.J."/>
            <person name="Slot J."/>
            <person name="Sipos G."/>
            <person name="Plett J."/>
            <person name="Nagy L.G."/>
            <person name="Grigoriev I.V."/>
        </authorList>
    </citation>
    <scope>NUCLEOTIDE SEQUENCE</scope>
    <source>
        <strain evidence="1">CCBAS 213</strain>
    </source>
</reference>
<evidence type="ECO:0000313" key="2">
    <source>
        <dbReference type="Proteomes" id="UP001175211"/>
    </source>
</evidence>
<proteinExistence type="predicted"/>
<dbReference type="AlphaFoldDB" id="A0AA39IYD7"/>
<protein>
    <submittedName>
        <fullName evidence="1">Uncharacterized protein</fullName>
    </submittedName>
</protein>
<feature type="non-terminal residue" evidence="1">
    <location>
        <position position="1"/>
    </location>
</feature>
<dbReference type="Proteomes" id="UP001175211">
    <property type="component" value="Unassembled WGS sequence"/>
</dbReference>
<evidence type="ECO:0000313" key="1">
    <source>
        <dbReference type="EMBL" id="KAK0431996.1"/>
    </source>
</evidence>
<name>A0AA39IYD7_ARMTA</name>
<comment type="caution">
    <text evidence="1">The sequence shown here is derived from an EMBL/GenBank/DDBJ whole genome shotgun (WGS) entry which is preliminary data.</text>
</comment>
<dbReference type="EMBL" id="JAUEPS010000346">
    <property type="protein sequence ID" value="KAK0431996.1"/>
    <property type="molecule type" value="Genomic_DNA"/>
</dbReference>
<dbReference type="GeneID" id="85354252"/>
<accession>A0AA39IYD7</accession>
<gene>
    <name evidence="1" type="ORF">EV420DRAFT_1490305</name>
</gene>
<keyword evidence="2" id="KW-1185">Reference proteome</keyword>
<sequence length="244" mass="27468">MLGELCLRVRVIVATLFFIKHWVFIDVETTTSISYYSFNSLTAKTRAEMCPQFQAFCYALQLNLTPSTIFKGLCAITVETICLSIERKVAGLNHSTFCGCTDDDWLPSITDIMTCQRSIAFAPKPSSKREYGVFSLNASPPNRLGYAAPRDGPPLHYITPAVSQIIRDVRAAVIYSHRYVFHKKKGLRHIHVLNGWYVLSRIIAVYVLQDFLGEGSSVVVIAFLRILEGSKTRILELLNISEIK</sequence>
<dbReference type="RefSeq" id="XP_060321332.1">
    <property type="nucleotide sequence ID" value="XM_060470704.1"/>
</dbReference>